<accession>A0ACA9MQ45</accession>
<proteinExistence type="predicted"/>
<organism evidence="1 2">
    <name type="scientific">Acaulospora colombiana</name>
    <dbReference type="NCBI Taxonomy" id="27376"/>
    <lineage>
        <taxon>Eukaryota</taxon>
        <taxon>Fungi</taxon>
        <taxon>Fungi incertae sedis</taxon>
        <taxon>Mucoromycota</taxon>
        <taxon>Glomeromycotina</taxon>
        <taxon>Glomeromycetes</taxon>
        <taxon>Diversisporales</taxon>
        <taxon>Acaulosporaceae</taxon>
        <taxon>Acaulospora</taxon>
    </lineage>
</organism>
<comment type="caution">
    <text evidence="1">The sequence shown here is derived from an EMBL/GenBank/DDBJ whole genome shotgun (WGS) entry which is preliminary data.</text>
</comment>
<evidence type="ECO:0000313" key="2">
    <source>
        <dbReference type="Proteomes" id="UP000789525"/>
    </source>
</evidence>
<name>A0ACA9MQ45_9GLOM</name>
<evidence type="ECO:0000313" key="1">
    <source>
        <dbReference type="EMBL" id="CAG8604876.1"/>
    </source>
</evidence>
<gene>
    <name evidence="1" type="ORF">ACOLOM_LOCUS6813</name>
</gene>
<dbReference type="EMBL" id="CAJVPT010014502">
    <property type="protein sequence ID" value="CAG8604876.1"/>
    <property type="molecule type" value="Genomic_DNA"/>
</dbReference>
<keyword evidence="2" id="KW-1185">Reference proteome</keyword>
<reference evidence="1" key="1">
    <citation type="submission" date="2021-06" db="EMBL/GenBank/DDBJ databases">
        <authorList>
            <person name="Kallberg Y."/>
            <person name="Tangrot J."/>
            <person name="Rosling A."/>
        </authorList>
    </citation>
    <scope>NUCLEOTIDE SEQUENCE</scope>
    <source>
        <strain evidence="1">CL356</strain>
    </source>
</reference>
<protein>
    <submittedName>
        <fullName evidence="1">11017_t:CDS:1</fullName>
    </submittedName>
</protein>
<sequence length="70" mass="7432">MLSEEIPILCIPREDVQVSEPAIIEHGFPHTSTGARGPVHSHDQQSADNTLLVRDGGRVLVLAVLPAGAL</sequence>
<dbReference type="Proteomes" id="UP000789525">
    <property type="component" value="Unassembled WGS sequence"/>
</dbReference>